<keyword evidence="2 5" id="KW-0812">Transmembrane</keyword>
<feature type="transmembrane region" description="Helical" evidence="5">
    <location>
        <begin position="66"/>
        <end position="89"/>
    </location>
</feature>
<dbReference type="OMA" id="TIHIGRN"/>
<dbReference type="Gene3D" id="1.20.58.390">
    <property type="entry name" value="Neurotransmitter-gated ion-channel transmembrane domain"/>
    <property type="match status" value="1"/>
</dbReference>
<dbReference type="GO" id="GO:0004888">
    <property type="term" value="F:transmembrane signaling receptor activity"/>
    <property type="evidence" value="ECO:0007669"/>
    <property type="project" value="InterPro"/>
</dbReference>
<proteinExistence type="predicted"/>
<evidence type="ECO:0000256" key="4">
    <source>
        <dbReference type="ARBA" id="ARBA00023136"/>
    </source>
</evidence>
<evidence type="ECO:0000313" key="8">
    <source>
        <dbReference type="Proteomes" id="UP000031036"/>
    </source>
</evidence>
<evidence type="ECO:0000259" key="6">
    <source>
        <dbReference type="Pfam" id="PF02931"/>
    </source>
</evidence>
<sequence length="106" mass="12231">MKFGSWTYSGYFTDLRNTTISLDTYQTNGEWQLLALTAVRTIFYYECCPEPYYDITFTVSVRRRTLYYGFSLVIPSLLISSLALLGFVLPPDTGEKLNLCMSYDND</sequence>
<evidence type="ECO:0000256" key="3">
    <source>
        <dbReference type="ARBA" id="ARBA00022989"/>
    </source>
</evidence>
<keyword evidence="8" id="KW-1185">Reference proteome</keyword>
<reference evidence="7 8" key="1">
    <citation type="submission" date="2014-11" db="EMBL/GenBank/DDBJ databases">
        <title>Genetic blueprint of the zoonotic pathogen Toxocara canis.</title>
        <authorList>
            <person name="Zhu X.-Q."/>
            <person name="Korhonen P.K."/>
            <person name="Cai H."/>
            <person name="Young N.D."/>
            <person name="Nejsum P."/>
            <person name="von Samson-Himmelstjerna G."/>
            <person name="Boag P.R."/>
            <person name="Tan P."/>
            <person name="Li Q."/>
            <person name="Min J."/>
            <person name="Yang Y."/>
            <person name="Wang X."/>
            <person name="Fang X."/>
            <person name="Hall R.S."/>
            <person name="Hofmann A."/>
            <person name="Sternberg P.W."/>
            <person name="Jex A.R."/>
            <person name="Gasser R.B."/>
        </authorList>
    </citation>
    <scope>NUCLEOTIDE SEQUENCE [LARGE SCALE GENOMIC DNA]</scope>
    <source>
        <strain evidence="7">PN_DK_2014</strain>
    </source>
</reference>
<feature type="domain" description="Neurotransmitter-gated ion-channel ligand-binding" evidence="6">
    <location>
        <begin position="1"/>
        <end position="65"/>
    </location>
</feature>
<dbReference type="EMBL" id="JPKZ01022122">
    <property type="protein sequence ID" value="KHN71473.1"/>
    <property type="molecule type" value="Genomic_DNA"/>
</dbReference>
<dbReference type="AlphaFoldDB" id="A0A0B2UQ03"/>
<dbReference type="OrthoDB" id="5975154at2759"/>
<protein>
    <submittedName>
        <fullName evidence="7">Neuronal acetylcholine receptor subunit alpha-7</fullName>
    </submittedName>
</protein>
<dbReference type="STRING" id="6265.A0A0B2UQ03"/>
<comment type="caution">
    <text evidence="7">The sequence shown here is derived from an EMBL/GenBank/DDBJ whole genome shotgun (WGS) entry which is preliminary data.</text>
</comment>
<evidence type="ECO:0000313" key="7">
    <source>
        <dbReference type="EMBL" id="KHN71473.1"/>
    </source>
</evidence>
<keyword evidence="7" id="KW-0675">Receptor</keyword>
<dbReference type="GO" id="GO:0005230">
    <property type="term" value="F:extracellular ligand-gated monoatomic ion channel activity"/>
    <property type="evidence" value="ECO:0007669"/>
    <property type="project" value="InterPro"/>
</dbReference>
<keyword evidence="3 5" id="KW-1133">Transmembrane helix</keyword>
<dbReference type="InterPro" id="IPR006201">
    <property type="entry name" value="Neur_channel"/>
</dbReference>
<gene>
    <name evidence="7" type="primary">CHRNA7</name>
    <name evidence="7" type="ORF">Tcan_02237</name>
</gene>
<evidence type="ECO:0000256" key="2">
    <source>
        <dbReference type="ARBA" id="ARBA00022692"/>
    </source>
</evidence>
<dbReference type="InterPro" id="IPR038050">
    <property type="entry name" value="Neuro_actylchol_rec"/>
</dbReference>
<dbReference type="InterPro" id="IPR036719">
    <property type="entry name" value="Neuro-gated_channel_TM_sf"/>
</dbReference>
<name>A0A0B2UQ03_TOXCA</name>
<evidence type="ECO:0000256" key="5">
    <source>
        <dbReference type="SAM" id="Phobius"/>
    </source>
</evidence>
<dbReference type="Proteomes" id="UP000031036">
    <property type="component" value="Unassembled WGS sequence"/>
</dbReference>
<dbReference type="SUPFAM" id="SSF63712">
    <property type="entry name" value="Nicotinic receptor ligand binding domain-like"/>
    <property type="match status" value="1"/>
</dbReference>
<dbReference type="InterPro" id="IPR036734">
    <property type="entry name" value="Neur_chan_lig-bd_sf"/>
</dbReference>
<dbReference type="PANTHER" id="PTHR18945">
    <property type="entry name" value="NEUROTRANSMITTER GATED ION CHANNEL"/>
    <property type="match status" value="1"/>
</dbReference>
<dbReference type="GO" id="GO:0016020">
    <property type="term" value="C:membrane"/>
    <property type="evidence" value="ECO:0007669"/>
    <property type="project" value="UniProtKB-SubCell"/>
</dbReference>
<keyword evidence="4 5" id="KW-0472">Membrane</keyword>
<organism evidence="7 8">
    <name type="scientific">Toxocara canis</name>
    <name type="common">Canine roundworm</name>
    <dbReference type="NCBI Taxonomy" id="6265"/>
    <lineage>
        <taxon>Eukaryota</taxon>
        <taxon>Metazoa</taxon>
        <taxon>Ecdysozoa</taxon>
        <taxon>Nematoda</taxon>
        <taxon>Chromadorea</taxon>
        <taxon>Rhabditida</taxon>
        <taxon>Spirurina</taxon>
        <taxon>Ascaridomorpha</taxon>
        <taxon>Ascaridoidea</taxon>
        <taxon>Toxocaridae</taxon>
        <taxon>Toxocara</taxon>
    </lineage>
</organism>
<comment type="subcellular location">
    <subcellularLocation>
        <location evidence="1">Membrane</location>
        <topology evidence="1">Multi-pass membrane protein</topology>
    </subcellularLocation>
</comment>
<dbReference type="Pfam" id="PF02931">
    <property type="entry name" value="Neur_chan_LBD"/>
    <property type="match status" value="1"/>
</dbReference>
<accession>A0A0B2UQ03</accession>
<dbReference type="Gene3D" id="2.70.170.10">
    <property type="entry name" value="Neurotransmitter-gated ion-channel ligand-binding domain"/>
    <property type="match status" value="1"/>
</dbReference>
<dbReference type="SUPFAM" id="SSF90112">
    <property type="entry name" value="Neurotransmitter-gated ion-channel transmembrane pore"/>
    <property type="match status" value="1"/>
</dbReference>
<evidence type="ECO:0000256" key="1">
    <source>
        <dbReference type="ARBA" id="ARBA00004141"/>
    </source>
</evidence>
<dbReference type="InterPro" id="IPR006202">
    <property type="entry name" value="Neur_chan_lig-bd"/>
</dbReference>